<keyword evidence="1" id="KW-0732">Signal</keyword>
<protein>
    <submittedName>
        <fullName evidence="2">TRAP transporter substrate-binding protein</fullName>
    </submittedName>
</protein>
<dbReference type="InterPro" id="IPR038404">
    <property type="entry name" value="TRAP_DctP_sf"/>
</dbReference>
<dbReference type="Proteomes" id="UP001556692">
    <property type="component" value="Unassembled WGS sequence"/>
</dbReference>
<comment type="caution">
    <text evidence="2">The sequence shown here is derived from an EMBL/GenBank/DDBJ whole genome shotgun (WGS) entry which is preliminary data.</text>
</comment>
<dbReference type="EMBL" id="JBDPGJ010000004">
    <property type="protein sequence ID" value="MEX0407277.1"/>
    <property type="molecule type" value="Genomic_DNA"/>
</dbReference>
<dbReference type="Gene3D" id="3.40.190.170">
    <property type="entry name" value="Bacterial extracellular solute-binding protein, family 7"/>
    <property type="match status" value="1"/>
</dbReference>
<dbReference type="PANTHER" id="PTHR33376:SF15">
    <property type="entry name" value="BLL6794 PROTEIN"/>
    <property type="match status" value="1"/>
</dbReference>
<dbReference type="CDD" id="cd13665">
    <property type="entry name" value="PBP2_TRAP_Dctp3_4"/>
    <property type="match status" value="1"/>
</dbReference>
<dbReference type="RefSeq" id="WP_367955161.1">
    <property type="nucleotide sequence ID" value="NZ_JBDPGJ010000004.1"/>
</dbReference>
<name>A0ABV3SKH9_9HYPH</name>
<dbReference type="PANTHER" id="PTHR33376">
    <property type="match status" value="1"/>
</dbReference>
<dbReference type="InterPro" id="IPR018389">
    <property type="entry name" value="DctP_fam"/>
</dbReference>
<sequence length="332" mass="34973">MTAFGLLAGVAQAQTVLTASSYLPANNVITEDILMAWAQDVEHVTEGRVKVELLAKPVTAPAGTFDAVRDGLADVSWTVDGLTPGRFTLSRMAELPGLGNSAEATTIAYQRTYDKFFAQADEHAGVKLLGVFTHGPGNIFNSMHPIETVADAEGLKIRAAGGVMTDVVAALGATPIVKPASEVFELLNAGIIDGVMFPAGSIAGFNLQETIKFGTLVPGGLYNAAFSMFMNEAAFETLSPQDQEAVMSVSGEVLAKRAGIALDEDDRVGLAAIQANPEISITTASQGFIDEMREKTASVEQQWIDQAAAKGVDGAAALEYFREQIKELSASN</sequence>
<evidence type="ECO:0000256" key="1">
    <source>
        <dbReference type="ARBA" id="ARBA00022729"/>
    </source>
</evidence>
<evidence type="ECO:0000313" key="3">
    <source>
        <dbReference type="Proteomes" id="UP001556692"/>
    </source>
</evidence>
<gene>
    <name evidence="2" type="ORF">ABGN05_16585</name>
</gene>
<dbReference type="Pfam" id="PF03480">
    <property type="entry name" value="DctP"/>
    <property type="match status" value="1"/>
</dbReference>
<evidence type="ECO:0000313" key="2">
    <source>
        <dbReference type="EMBL" id="MEX0407277.1"/>
    </source>
</evidence>
<accession>A0ABV3SKH9</accession>
<organism evidence="2 3">
    <name type="scientific">Aquibium pacificus</name>
    <dbReference type="NCBI Taxonomy" id="3153579"/>
    <lineage>
        <taxon>Bacteria</taxon>
        <taxon>Pseudomonadati</taxon>
        <taxon>Pseudomonadota</taxon>
        <taxon>Alphaproteobacteria</taxon>
        <taxon>Hyphomicrobiales</taxon>
        <taxon>Phyllobacteriaceae</taxon>
        <taxon>Aquibium</taxon>
    </lineage>
</organism>
<keyword evidence="3" id="KW-1185">Reference proteome</keyword>
<proteinExistence type="predicted"/>
<dbReference type="NCBIfam" id="NF037995">
    <property type="entry name" value="TRAP_S1"/>
    <property type="match status" value="1"/>
</dbReference>
<reference evidence="2 3" key="1">
    <citation type="submission" date="2024-05" db="EMBL/GenBank/DDBJ databases">
        <authorList>
            <person name="Jiang F."/>
        </authorList>
    </citation>
    <scope>NUCLEOTIDE SEQUENCE [LARGE SCALE GENOMIC DNA]</scope>
    <source>
        <strain evidence="2 3">LZ166</strain>
    </source>
</reference>